<accession>A0A1H5S2D3</accession>
<organism evidence="3 4">
    <name type="scientific">Bosea lathyri</name>
    <dbReference type="NCBI Taxonomy" id="1036778"/>
    <lineage>
        <taxon>Bacteria</taxon>
        <taxon>Pseudomonadati</taxon>
        <taxon>Pseudomonadota</taxon>
        <taxon>Alphaproteobacteria</taxon>
        <taxon>Hyphomicrobiales</taxon>
        <taxon>Boseaceae</taxon>
        <taxon>Bosea</taxon>
    </lineage>
</organism>
<evidence type="ECO:0000256" key="1">
    <source>
        <dbReference type="ARBA" id="ARBA00023027"/>
    </source>
</evidence>
<dbReference type="Pfam" id="PF01370">
    <property type="entry name" value="Epimerase"/>
    <property type="match status" value="1"/>
</dbReference>
<dbReference type="CDD" id="cd05273">
    <property type="entry name" value="GME-like_SDR_e"/>
    <property type="match status" value="1"/>
</dbReference>
<sequence>MSEKIALVTGAGGFIGHHLVDHLIKKGRRVRGVDIKSPEYAPTSAHEFKLLDLRVEKNCAIATAGVDEVYHLAADMGGIGYITTSHAAIALHNTLINVNMLKTARENSVKRFLFSSSACVYPQYLQTKPDVTPLREDDAFPADPEEGYGLEKLYMEKLCQYFTEDWGFQTRTVRFHNVYGPLGTYDGGREKAPAAISRKIAGLPDGGTIEIWGDGQQTRSFMHVDDCVEGIFRIMQSDYDRPLNLGTDELVTVDELVDLVSQIAGKTLVKRHDTSRPQGVRGRNSDNSRLREILDWEPRIMLRDGMVPTYRWIADMVTGGRGEVHVPASQAAE</sequence>
<dbReference type="InterPro" id="IPR036291">
    <property type="entry name" value="NAD(P)-bd_dom_sf"/>
</dbReference>
<name>A0A1H5S2D3_9HYPH</name>
<evidence type="ECO:0000313" key="4">
    <source>
        <dbReference type="Proteomes" id="UP000236743"/>
    </source>
</evidence>
<reference evidence="3 4" key="1">
    <citation type="submission" date="2016-10" db="EMBL/GenBank/DDBJ databases">
        <authorList>
            <person name="de Groot N.N."/>
        </authorList>
    </citation>
    <scope>NUCLEOTIDE SEQUENCE [LARGE SCALE GENOMIC DNA]</scope>
    <source>
        <strain evidence="3 4">DSM 26656</strain>
    </source>
</reference>
<feature type="domain" description="NAD-dependent epimerase/dehydratase" evidence="2">
    <location>
        <begin position="6"/>
        <end position="238"/>
    </location>
</feature>
<dbReference type="Proteomes" id="UP000236743">
    <property type="component" value="Unassembled WGS sequence"/>
</dbReference>
<dbReference type="InterPro" id="IPR033890">
    <property type="entry name" value="GDP-Man_epi"/>
</dbReference>
<dbReference type="Gene3D" id="3.90.25.10">
    <property type="entry name" value="UDP-galactose 4-epimerase, domain 1"/>
    <property type="match status" value="1"/>
</dbReference>
<dbReference type="InterPro" id="IPR001509">
    <property type="entry name" value="Epimerase_deHydtase"/>
</dbReference>
<dbReference type="RefSeq" id="WP_103870542.1">
    <property type="nucleotide sequence ID" value="NZ_FNUY01000001.1"/>
</dbReference>
<evidence type="ECO:0000259" key="2">
    <source>
        <dbReference type="Pfam" id="PF01370"/>
    </source>
</evidence>
<dbReference type="Gene3D" id="3.40.50.720">
    <property type="entry name" value="NAD(P)-binding Rossmann-like Domain"/>
    <property type="match status" value="1"/>
</dbReference>
<dbReference type="AlphaFoldDB" id="A0A1H5S2D3"/>
<dbReference type="EMBL" id="FNUY01000001">
    <property type="protein sequence ID" value="SEF44776.1"/>
    <property type="molecule type" value="Genomic_DNA"/>
</dbReference>
<evidence type="ECO:0000313" key="3">
    <source>
        <dbReference type="EMBL" id="SEF44776.1"/>
    </source>
</evidence>
<protein>
    <submittedName>
        <fullName evidence="3">Nucleoside-diphosphate-sugar epimerase</fullName>
    </submittedName>
</protein>
<proteinExistence type="predicted"/>
<gene>
    <name evidence="3" type="ORF">SAMN04488115_101119</name>
</gene>
<keyword evidence="1" id="KW-0520">NAD</keyword>
<dbReference type="GO" id="GO:0051287">
    <property type="term" value="F:NAD binding"/>
    <property type="evidence" value="ECO:0007669"/>
    <property type="project" value="InterPro"/>
</dbReference>
<dbReference type="PANTHER" id="PTHR43574">
    <property type="entry name" value="EPIMERASE-RELATED"/>
    <property type="match status" value="1"/>
</dbReference>
<dbReference type="OrthoDB" id="9801785at2"/>
<dbReference type="GO" id="GO:0047918">
    <property type="term" value="F:GDP-mannose 3,5-epimerase activity"/>
    <property type="evidence" value="ECO:0007669"/>
    <property type="project" value="InterPro"/>
</dbReference>
<keyword evidence="4" id="KW-1185">Reference proteome</keyword>
<dbReference type="SUPFAM" id="SSF51735">
    <property type="entry name" value="NAD(P)-binding Rossmann-fold domains"/>
    <property type="match status" value="1"/>
</dbReference>